<evidence type="ECO:0000256" key="6">
    <source>
        <dbReference type="ARBA" id="ARBA00022692"/>
    </source>
</evidence>
<dbReference type="InterPro" id="IPR005467">
    <property type="entry name" value="His_kinase_dom"/>
</dbReference>
<dbReference type="Gene3D" id="3.30.450.20">
    <property type="entry name" value="PAS domain"/>
    <property type="match status" value="2"/>
</dbReference>
<protein>
    <recommendedName>
        <fullName evidence="3">histidine kinase</fullName>
        <ecNumber evidence="3">2.7.13.3</ecNumber>
    </recommendedName>
</protein>
<keyword evidence="10 13" id="KW-1133">Transmembrane helix</keyword>
<dbReference type="InterPro" id="IPR029016">
    <property type="entry name" value="GAF-like_dom_sf"/>
</dbReference>
<dbReference type="PRINTS" id="PR00344">
    <property type="entry name" value="BCTRLSENSOR"/>
</dbReference>
<dbReference type="EMBL" id="JHEG04000001">
    <property type="protein sequence ID" value="KAF3889698.1"/>
    <property type="molecule type" value="Genomic_DNA"/>
</dbReference>
<dbReference type="GO" id="GO:0016020">
    <property type="term" value="C:membrane"/>
    <property type="evidence" value="ECO:0007669"/>
    <property type="project" value="UniProtKB-SubCell"/>
</dbReference>
<dbReference type="InterPro" id="IPR038318">
    <property type="entry name" value="KdpD_sf"/>
</dbReference>
<gene>
    <name evidence="17" type="ORF">DA73_0400032680</name>
</gene>
<dbReference type="InterPro" id="IPR003594">
    <property type="entry name" value="HATPase_dom"/>
</dbReference>
<comment type="catalytic activity">
    <reaction evidence="1">
        <text>ATP + protein L-histidine = ADP + protein N-phospho-L-histidine.</text>
        <dbReference type="EC" id="2.7.13.3"/>
    </reaction>
</comment>
<evidence type="ECO:0000256" key="2">
    <source>
        <dbReference type="ARBA" id="ARBA00004141"/>
    </source>
</evidence>
<evidence type="ECO:0000313" key="17">
    <source>
        <dbReference type="EMBL" id="KAF3889698.1"/>
    </source>
</evidence>
<evidence type="ECO:0000256" key="12">
    <source>
        <dbReference type="ARBA" id="ARBA00023136"/>
    </source>
</evidence>
<dbReference type="SUPFAM" id="SSF55781">
    <property type="entry name" value="GAF domain-like"/>
    <property type="match status" value="1"/>
</dbReference>
<dbReference type="InterPro" id="IPR004358">
    <property type="entry name" value="Sig_transdc_His_kin-like_C"/>
</dbReference>
<evidence type="ECO:0000256" key="7">
    <source>
        <dbReference type="ARBA" id="ARBA00022741"/>
    </source>
</evidence>
<dbReference type="PANTHER" id="PTHR43304:SF1">
    <property type="entry name" value="PAC DOMAIN-CONTAINING PROTEIN"/>
    <property type="match status" value="1"/>
</dbReference>
<comment type="caution">
    <text evidence="17">The sequence shown here is derived from an EMBL/GenBank/DDBJ whole genome shotgun (WGS) entry which is preliminary data.</text>
</comment>
<dbReference type="InterPro" id="IPR036097">
    <property type="entry name" value="HisK_dim/P_sf"/>
</dbReference>
<name>A0A8S9TC78_9CYAN</name>
<dbReference type="PROSITE" id="PS50112">
    <property type="entry name" value="PAS"/>
    <property type="match status" value="2"/>
</dbReference>
<dbReference type="CDD" id="cd00082">
    <property type="entry name" value="HisKA"/>
    <property type="match status" value="1"/>
</dbReference>
<evidence type="ECO:0000256" key="11">
    <source>
        <dbReference type="ARBA" id="ARBA00023012"/>
    </source>
</evidence>
<keyword evidence="18" id="KW-1185">Reference proteome</keyword>
<evidence type="ECO:0000256" key="1">
    <source>
        <dbReference type="ARBA" id="ARBA00000085"/>
    </source>
</evidence>
<dbReference type="SMART" id="SM00387">
    <property type="entry name" value="HATPase_c"/>
    <property type="match status" value="1"/>
</dbReference>
<evidence type="ECO:0000259" key="14">
    <source>
        <dbReference type="PROSITE" id="PS50109"/>
    </source>
</evidence>
<dbReference type="RefSeq" id="WP_167844793.1">
    <property type="nucleotide sequence ID" value="NZ_JHEG04000001.1"/>
</dbReference>
<dbReference type="Pfam" id="PF13426">
    <property type="entry name" value="PAS_9"/>
    <property type="match status" value="2"/>
</dbReference>
<dbReference type="InterPro" id="IPR000700">
    <property type="entry name" value="PAS-assoc_C"/>
</dbReference>
<keyword evidence="12 13" id="KW-0472">Membrane</keyword>
<evidence type="ECO:0000259" key="16">
    <source>
        <dbReference type="PROSITE" id="PS50113"/>
    </source>
</evidence>
<dbReference type="PROSITE" id="PS50109">
    <property type="entry name" value="HIS_KIN"/>
    <property type="match status" value="1"/>
</dbReference>
<feature type="domain" description="PAC" evidence="16">
    <location>
        <begin position="199"/>
        <end position="252"/>
    </location>
</feature>
<keyword evidence="11" id="KW-0902">Two-component regulatory system</keyword>
<evidence type="ECO:0000256" key="5">
    <source>
        <dbReference type="ARBA" id="ARBA00022679"/>
    </source>
</evidence>
<organism evidence="17 18">
    <name type="scientific">Tolypothrix bouteillei VB521301</name>
    <dbReference type="NCBI Taxonomy" id="1479485"/>
    <lineage>
        <taxon>Bacteria</taxon>
        <taxon>Bacillati</taxon>
        <taxon>Cyanobacteriota</taxon>
        <taxon>Cyanophyceae</taxon>
        <taxon>Nostocales</taxon>
        <taxon>Tolypothrichaceae</taxon>
        <taxon>Tolypothrix</taxon>
    </lineage>
</organism>
<dbReference type="CDD" id="cd00130">
    <property type="entry name" value="PAS"/>
    <property type="match status" value="2"/>
</dbReference>
<dbReference type="SMART" id="SM00388">
    <property type="entry name" value="HisKA"/>
    <property type="match status" value="1"/>
</dbReference>
<accession>A0A8S9TC78</accession>
<dbReference type="FunFam" id="1.10.287.130:FF:000101">
    <property type="entry name" value="Sensor histidine kinase"/>
    <property type="match status" value="1"/>
</dbReference>
<dbReference type="GO" id="GO:0005524">
    <property type="term" value="F:ATP binding"/>
    <property type="evidence" value="ECO:0007669"/>
    <property type="project" value="UniProtKB-KW"/>
</dbReference>
<evidence type="ECO:0000256" key="13">
    <source>
        <dbReference type="SAM" id="Phobius"/>
    </source>
</evidence>
<evidence type="ECO:0000256" key="9">
    <source>
        <dbReference type="ARBA" id="ARBA00022840"/>
    </source>
</evidence>
<keyword evidence="5" id="KW-0808">Transferase</keyword>
<dbReference type="Gene3D" id="1.10.287.130">
    <property type="match status" value="1"/>
</dbReference>
<feature type="domain" description="PAS" evidence="15">
    <location>
        <begin position="125"/>
        <end position="198"/>
    </location>
</feature>
<sequence length="794" mass="89695">MPKARRKLVLDYGVAVLISLVALALRWLLHPLLGDNAPLLGLILAVTVSSWYGGFGPGLLATVLSALFGTYFFILPTFTLKVVDSIGVVRICIFLAEGALISWLNEELRVAKHKAELTALSLQKSEEHNRLLIEGVKDYAIFMLDPNGLIVSWNSGAERIKGYCSGEILGKHFSIFYPPEEIARQKPQQELQIATAEGRYEEEGLRQRKDGSFFWANVVMTALHDDLQKLRGFVSVTRDISDRKQAEEQLQTSLKQLSDIKFALDEAAILAATDRQGNITYINDKFCEISKYSRDELIGQNHRIINSGYHPKEFFQNLWSTISSGRVWHGEIKNKAKDGTFYWVATTIVPFLNNETIEQYLAIRFDITERKQVEEALRRSSERLTGLYEIDRAILEAKSSGDIVREALVRMQRLVPCKRSLIIVYNFENSEAYAIPGSGAENFLSQRRVTIPIDNFISNEVLQQDMTQGAESVTATGHASQQLLTPLLEENDTCFRIPLLVEGALVGELALILSQSTGLNAEHQAIASQVARQLAIALQQANLREQLQHYTLELEERVTQRTLQLQEANSELEAFAYSVAHDLRAPLRSQQGFSEALSEDYADILDANGRDYIDRIMASTKRMDDLIRDLLAYSRLSRTDLQLATLNLSFIMTEILTQLEAEIQERHAQVIVEKPLPSVIGHRTTLIQVIINLISNGIKFVPLNRQATVRVWAEERERWVRLWIEDNGIGIAPEHQERIFRVFERLHGVEVYPGTGIGLAIVRKGIERMGGRIGIESEIDRGSRFWVELLSAKK</sequence>
<dbReference type="Pfam" id="PF00512">
    <property type="entry name" value="HisKA"/>
    <property type="match status" value="1"/>
</dbReference>
<dbReference type="Gene3D" id="3.30.565.10">
    <property type="entry name" value="Histidine kinase-like ATPase, C-terminal domain"/>
    <property type="match status" value="1"/>
</dbReference>
<evidence type="ECO:0000259" key="15">
    <source>
        <dbReference type="PROSITE" id="PS50112"/>
    </source>
</evidence>
<keyword evidence="9" id="KW-0067">ATP-binding</keyword>
<dbReference type="AlphaFoldDB" id="A0A8S9TC78"/>
<feature type="domain" description="PAC" evidence="16">
    <location>
        <begin position="328"/>
        <end position="379"/>
    </location>
</feature>
<evidence type="ECO:0000256" key="3">
    <source>
        <dbReference type="ARBA" id="ARBA00012438"/>
    </source>
</evidence>
<keyword evidence="7" id="KW-0547">Nucleotide-binding</keyword>
<evidence type="ECO:0000256" key="8">
    <source>
        <dbReference type="ARBA" id="ARBA00022777"/>
    </source>
</evidence>
<reference evidence="17" key="1">
    <citation type="journal article" date="2015" name="Genome Announc.">
        <title>Draft Genome Sequence of Tolypothrix boutellei Strain VB521301.</title>
        <authorList>
            <person name="Chandrababunaidu M.M."/>
            <person name="Singh D."/>
            <person name="Sen D."/>
            <person name="Bhan S."/>
            <person name="Das S."/>
            <person name="Gupta A."/>
            <person name="Adhikary S.P."/>
            <person name="Tripathy S."/>
        </authorList>
    </citation>
    <scope>NUCLEOTIDE SEQUENCE</scope>
    <source>
        <strain evidence="17">VB521301</strain>
    </source>
</reference>
<dbReference type="InterPro" id="IPR035965">
    <property type="entry name" value="PAS-like_dom_sf"/>
</dbReference>
<dbReference type="Gene3D" id="3.30.450.40">
    <property type="match status" value="1"/>
</dbReference>
<dbReference type="SMART" id="SM00065">
    <property type="entry name" value="GAF"/>
    <property type="match status" value="1"/>
</dbReference>
<dbReference type="SMART" id="SM00091">
    <property type="entry name" value="PAS"/>
    <property type="match status" value="2"/>
</dbReference>
<evidence type="ECO:0000256" key="4">
    <source>
        <dbReference type="ARBA" id="ARBA00022553"/>
    </source>
</evidence>
<evidence type="ECO:0000256" key="10">
    <source>
        <dbReference type="ARBA" id="ARBA00022989"/>
    </source>
</evidence>
<dbReference type="Pfam" id="PF13493">
    <property type="entry name" value="DUF4118"/>
    <property type="match status" value="1"/>
</dbReference>
<dbReference type="InterPro" id="IPR000014">
    <property type="entry name" value="PAS"/>
</dbReference>
<dbReference type="SUPFAM" id="SSF55874">
    <property type="entry name" value="ATPase domain of HSP90 chaperone/DNA topoisomerase II/histidine kinase"/>
    <property type="match status" value="1"/>
</dbReference>
<evidence type="ECO:0000313" key="18">
    <source>
        <dbReference type="Proteomes" id="UP000029738"/>
    </source>
</evidence>
<dbReference type="InterPro" id="IPR003661">
    <property type="entry name" value="HisK_dim/P_dom"/>
</dbReference>
<dbReference type="NCBIfam" id="TIGR00229">
    <property type="entry name" value="sensory_box"/>
    <property type="match status" value="2"/>
</dbReference>
<dbReference type="InterPro" id="IPR025201">
    <property type="entry name" value="KdpD_TM"/>
</dbReference>
<keyword evidence="4" id="KW-0597">Phosphoprotein</keyword>
<keyword evidence="6 13" id="KW-0812">Transmembrane</keyword>
<proteinExistence type="predicted"/>
<feature type="transmembrane region" description="Helical" evidence="13">
    <location>
        <begin position="12"/>
        <end position="29"/>
    </location>
</feature>
<dbReference type="InterPro" id="IPR052162">
    <property type="entry name" value="Sensor_kinase/Photoreceptor"/>
</dbReference>
<comment type="subcellular location">
    <subcellularLocation>
        <location evidence="2">Membrane</location>
        <topology evidence="2">Multi-pass membrane protein</topology>
    </subcellularLocation>
</comment>
<dbReference type="PROSITE" id="PS50113">
    <property type="entry name" value="PAC"/>
    <property type="match status" value="2"/>
</dbReference>
<dbReference type="Pfam" id="PF02518">
    <property type="entry name" value="HATPase_c"/>
    <property type="match status" value="1"/>
</dbReference>
<dbReference type="Proteomes" id="UP000029738">
    <property type="component" value="Unassembled WGS sequence"/>
</dbReference>
<dbReference type="SMART" id="SM00086">
    <property type="entry name" value="PAC"/>
    <property type="match status" value="2"/>
</dbReference>
<dbReference type="Gene3D" id="1.20.120.620">
    <property type="entry name" value="Backbone structure of the membrane domain of e. Coli histidine kinase receptor kdpd"/>
    <property type="match status" value="1"/>
</dbReference>
<dbReference type="PANTHER" id="PTHR43304">
    <property type="entry name" value="PHYTOCHROME-LIKE PROTEIN CPH1"/>
    <property type="match status" value="1"/>
</dbReference>
<dbReference type="InterPro" id="IPR036890">
    <property type="entry name" value="HATPase_C_sf"/>
</dbReference>
<dbReference type="InterPro" id="IPR001610">
    <property type="entry name" value="PAC"/>
</dbReference>
<feature type="transmembrane region" description="Helical" evidence="13">
    <location>
        <begin position="86"/>
        <end position="104"/>
    </location>
</feature>
<dbReference type="EC" id="2.7.13.3" evidence="3"/>
<dbReference type="SUPFAM" id="SSF47384">
    <property type="entry name" value="Homodimeric domain of signal transducing histidine kinase"/>
    <property type="match status" value="1"/>
</dbReference>
<dbReference type="GO" id="GO:0000155">
    <property type="term" value="F:phosphorelay sensor kinase activity"/>
    <property type="evidence" value="ECO:0007669"/>
    <property type="project" value="InterPro"/>
</dbReference>
<feature type="domain" description="Histidine kinase" evidence="14">
    <location>
        <begin position="578"/>
        <end position="793"/>
    </location>
</feature>
<feature type="domain" description="PAS" evidence="15">
    <location>
        <begin position="270"/>
        <end position="313"/>
    </location>
</feature>
<keyword evidence="8" id="KW-0418">Kinase</keyword>
<reference evidence="17" key="2">
    <citation type="submission" date="2019-11" db="EMBL/GenBank/DDBJ databases">
        <title>Improved Assembly of Tolypothrix boutellei genome.</title>
        <authorList>
            <person name="Sarangi A.N."/>
            <person name="Mukherjee M."/>
            <person name="Ghosh S."/>
            <person name="Singh D."/>
            <person name="Das A."/>
            <person name="Kant S."/>
            <person name="Prusty A."/>
            <person name="Tripathy S."/>
        </authorList>
    </citation>
    <scope>NUCLEOTIDE SEQUENCE</scope>
    <source>
        <strain evidence="17">VB521301</strain>
    </source>
</reference>
<dbReference type="InterPro" id="IPR003018">
    <property type="entry name" value="GAF"/>
</dbReference>
<dbReference type="SUPFAM" id="SSF55785">
    <property type="entry name" value="PYP-like sensor domain (PAS domain)"/>
    <property type="match status" value="2"/>
</dbReference>
<feature type="transmembrane region" description="Helical" evidence="13">
    <location>
        <begin position="49"/>
        <end position="74"/>
    </location>
</feature>